<keyword evidence="3 6" id="KW-0032">Aminotransferase</keyword>
<proteinExistence type="inferred from homology"/>
<dbReference type="InterPro" id="IPR015424">
    <property type="entry name" value="PyrdxlP-dep_Trfase"/>
</dbReference>
<evidence type="ECO:0000313" key="8">
    <source>
        <dbReference type="EMBL" id="GAA1206975.1"/>
    </source>
</evidence>
<evidence type="ECO:0000256" key="5">
    <source>
        <dbReference type="ARBA" id="ARBA00022898"/>
    </source>
</evidence>
<organism evidence="8 9">
    <name type="scientific">Prauserella alba</name>
    <dbReference type="NCBI Taxonomy" id="176898"/>
    <lineage>
        <taxon>Bacteria</taxon>
        <taxon>Bacillati</taxon>
        <taxon>Actinomycetota</taxon>
        <taxon>Actinomycetes</taxon>
        <taxon>Pseudonocardiales</taxon>
        <taxon>Pseudonocardiaceae</taxon>
        <taxon>Prauserella</taxon>
    </lineage>
</organism>
<dbReference type="InterPro" id="IPR015422">
    <property type="entry name" value="PyrdxlP-dep_Trfase_small"/>
</dbReference>
<name>A0ABP4G264_9PSEU</name>
<dbReference type="InterPro" id="IPR050596">
    <property type="entry name" value="AspAT/PAT-like"/>
</dbReference>
<dbReference type="InterPro" id="IPR004839">
    <property type="entry name" value="Aminotransferase_I/II_large"/>
</dbReference>
<comment type="cofactor">
    <cofactor evidence="1 6">
        <name>pyridoxal 5'-phosphate</name>
        <dbReference type="ChEBI" id="CHEBI:597326"/>
    </cofactor>
</comment>
<accession>A0ABP4G264</accession>
<comment type="caution">
    <text evidence="8">The sequence shown here is derived from an EMBL/GenBank/DDBJ whole genome shotgun (WGS) entry which is preliminary data.</text>
</comment>
<keyword evidence="9" id="KW-1185">Reference proteome</keyword>
<dbReference type="InterPro" id="IPR004838">
    <property type="entry name" value="NHTrfase_class1_PyrdxlP-BS"/>
</dbReference>
<evidence type="ECO:0000256" key="4">
    <source>
        <dbReference type="ARBA" id="ARBA00022679"/>
    </source>
</evidence>
<dbReference type="PANTHER" id="PTHR46383">
    <property type="entry name" value="ASPARTATE AMINOTRANSFERASE"/>
    <property type="match status" value="1"/>
</dbReference>
<reference evidence="9" key="1">
    <citation type="journal article" date="2019" name="Int. J. Syst. Evol. Microbiol.">
        <title>The Global Catalogue of Microorganisms (GCM) 10K type strain sequencing project: providing services to taxonomists for standard genome sequencing and annotation.</title>
        <authorList>
            <consortium name="The Broad Institute Genomics Platform"/>
            <consortium name="The Broad Institute Genome Sequencing Center for Infectious Disease"/>
            <person name="Wu L."/>
            <person name="Ma J."/>
        </authorList>
    </citation>
    <scope>NUCLEOTIDE SEQUENCE [LARGE SCALE GENOMIC DNA]</scope>
    <source>
        <strain evidence="9">JCM 13022</strain>
    </source>
</reference>
<evidence type="ECO:0000256" key="3">
    <source>
        <dbReference type="ARBA" id="ARBA00022576"/>
    </source>
</evidence>
<dbReference type="Proteomes" id="UP001500467">
    <property type="component" value="Unassembled WGS sequence"/>
</dbReference>
<evidence type="ECO:0000256" key="2">
    <source>
        <dbReference type="ARBA" id="ARBA00007441"/>
    </source>
</evidence>
<dbReference type="Gene3D" id="3.90.1150.10">
    <property type="entry name" value="Aspartate Aminotransferase, domain 1"/>
    <property type="match status" value="1"/>
</dbReference>
<dbReference type="SUPFAM" id="SSF53383">
    <property type="entry name" value="PLP-dependent transferases"/>
    <property type="match status" value="1"/>
</dbReference>
<dbReference type="PROSITE" id="PS00105">
    <property type="entry name" value="AA_TRANSFER_CLASS_1"/>
    <property type="match status" value="1"/>
</dbReference>
<protein>
    <recommendedName>
        <fullName evidence="6">Aminotransferase</fullName>
        <ecNumber evidence="6">2.6.1.-</ecNumber>
    </recommendedName>
</protein>
<dbReference type="Gene3D" id="3.40.640.10">
    <property type="entry name" value="Type I PLP-dependent aspartate aminotransferase-like (Major domain)"/>
    <property type="match status" value="1"/>
</dbReference>
<dbReference type="CDD" id="cd00609">
    <property type="entry name" value="AAT_like"/>
    <property type="match status" value="1"/>
</dbReference>
<dbReference type="InterPro" id="IPR015421">
    <property type="entry name" value="PyrdxlP-dep_Trfase_major"/>
</dbReference>
<sequence>MSARIAGITPSATLAVDAKAKALKAEGRPVIGFGAGQPDFPTPDYIVEAAAKATRERVNHGYTAAGGLPELREAIAEKTLRDSDFRCDPAQVLVTNGGKQAVYSAFATLLDPGDEVLLPAPYWTTYPESITLAGGVPVQVTADETTGYLVTVEQLEAARTENTKVLLFNSPSNPTGAVYPREQVEAIGKWALEHGIWVVTDEIYEHLVYDGVTAASMPAVVPQLADQTLILNGVAKTYSMTGWRVGWIVGPDDVIKAASSFQSHLCGNVSNVAQRAAEAAVAGPLEAVHSMREAFDARRKKIVSLLSDIPGVECPTPEGAFYAYPSVKAVLGKEIRGERPEDTVALADLILREAEVAVVPGEAFGTPGYFRFSYALAETELVEGVNRVANLLAEAK</sequence>
<dbReference type="Pfam" id="PF00155">
    <property type="entry name" value="Aminotran_1_2"/>
    <property type="match status" value="1"/>
</dbReference>
<keyword evidence="5" id="KW-0663">Pyridoxal phosphate</keyword>
<keyword evidence="4 6" id="KW-0808">Transferase</keyword>
<dbReference type="EC" id="2.6.1.-" evidence="6"/>
<evidence type="ECO:0000256" key="6">
    <source>
        <dbReference type="RuleBase" id="RU000481"/>
    </source>
</evidence>
<comment type="similarity">
    <text evidence="2 6">Belongs to the class-I pyridoxal-phosphate-dependent aminotransferase family.</text>
</comment>
<feature type="domain" description="Aminotransferase class I/classII large" evidence="7">
    <location>
        <begin position="29"/>
        <end position="386"/>
    </location>
</feature>
<dbReference type="EMBL" id="BAAALM010000008">
    <property type="protein sequence ID" value="GAA1206975.1"/>
    <property type="molecule type" value="Genomic_DNA"/>
</dbReference>
<evidence type="ECO:0000259" key="7">
    <source>
        <dbReference type="Pfam" id="PF00155"/>
    </source>
</evidence>
<evidence type="ECO:0000313" key="9">
    <source>
        <dbReference type="Proteomes" id="UP001500467"/>
    </source>
</evidence>
<evidence type="ECO:0000256" key="1">
    <source>
        <dbReference type="ARBA" id="ARBA00001933"/>
    </source>
</evidence>
<dbReference type="GO" id="GO:0008483">
    <property type="term" value="F:transaminase activity"/>
    <property type="evidence" value="ECO:0007669"/>
    <property type="project" value="UniProtKB-KW"/>
</dbReference>
<gene>
    <name evidence="8" type="ORF">GCM10009675_27840</name>
</gene>
<dbReference type="PANTHER" id="PTHR46383:SF1">
    <property type="entry name" value="ASPARTATE AMINOTRANSFERASE"/>
    <property type="match status" value="1"/>
</dbReference>